<feature type="transmembrane region" description="Helical" evidence="5">
    <location>
        <begin position="133"/>
        <end position="156"/>
    </location>
</feature>
<feature type="transmembrane region" description="Helical" evidence="5">
    <location>
        <begin position="100"/>
        <end position="121"/>
    </location>
</feature>
<dbReference type="Gene3D" id="1.20.1250.20">
    <property type="entry name" value="MFS general substrate transporter like domains"/>
    <property type="match status" value="1"/>
</dbReference>
<sequence>MKLTKETVTLIIFIIATTLLSTAQSVVTTGLAGIMSDFHVSSTTAQWVYSSFLLVLGVMIPTSAFISRRFKIKTIIVSCLGLFFIGSLLAYVAPNIGVLIFARVIQAIGSGILLPITQIVILKIIPVEKWQVFMGLFGFIIGIAPALAPTVGGVIIDSVGWRAIFLLFAIATFVLILISIVGVKFEFETSDYSLDFASLILCVIACVGIMLGFSNIAGNGFDLVYVILPIVIGFIALVIFSKRQFSIKYPLLDLRILKHKYFFFGTLFSAILYFTMCGLNVIMPLFVQNVAYHSATESGLVLLPATIIMIVFNFVGPILASRIGVRKVLIASCIFSIVGYLVMMTYDVNSSINYMILTQVLRAIGAGLGLMPAVTWTISVVSGNVEDATAINNTVRQIIGAIGSAIAVVLMAVFAGGNVDHNAISVTAFGETSLVMAILAVVMLVIVILFVHDNVEVEEI</sequence>
<keyword evidence="4 5" id="KW-0472">Membrane</keyword>
<feature type="transmembrane region" description="Helical" evidence="5">
    <location>
        <begin position="47"/>
        <end position="67"/>
    </location>
</feature>
<dbReference type="Pfam" id="PF07690">
    <property type="entry name" value="MFS_1"/>
    <property type="match status" value="1"/>
</dbReference>
<dbReference type="GO" id="GO:0022857">
    <property type="term" value="F:transmembrane transporter activity"/>
    <property type="evidence" value="ECO:0007669"/>
    <property type="project" value="InterPro"/>
</dbReference>
<feature type="transmembrane region" description="Helical" evidence="5">
    <location>
        <begin position="223"/>
        <end position="240"/>
    </location>
</feature>
<feature type="transmembrane region" description="Helical" evidence="5">
    <location>
        <begin position="299"/>
        <end position="321"/>
    </location>
</feature>
<comment type="subcellular location">
    <subcellularLocation>
        <location evidence="1">Membrane</location>
        <topology evidence="1">Multi-pass membrane protein</topology>
    </subcellularLocation>
</comment>
<evidence type="ECO:0000256" key="3">
    <source>
        <dbReference type="ARBA" id="ARBA00022989"/>
    </source>
</evidence>
<evidence type="ECO:0000256" key="1">
    <source>
        <dbReference type="ARBA" id="ARBA00004141"/>
    </source>
</evidence>
<keyword evidence="3 5" id="KW-1133">Transmembrane helix</keyword>
<dbReference type="SUPFAM" id="SSF103473">
    <property type="entry name" value="MFS general substrate transporter"/>
    <property type="match status" value="1"/>
</dbReference>
<dbReference type="InterPro" id="IPR036259">
    <property type="entry name" value="MFS_trans_sf"/>
</dbReference>
<dbReference type="EMBL" id="SUTF01000012">
    <property type="protein sequence ID" value="MBE6511308.1"/>
    <property type="molecule type" value="Genomic_DNA"/>
</dbReference>
<dbReference type="Proteomes" id="UP000713479">
    <property type="component" value="Unassembled WGS sequence"/>
</dbReference>
<gene>
    <name evidence="7" type="ORF">E7Z74_08670</name>
</gene>
<dbReference type="Gene3D" id="1.20.1720.10">
    <property type="entry name" value="Multidrug resistance protein D"/>
    <property type="match status" value="1"/>
</dbReference>
<feature type="domain" description="Major facilitator superfamily (MFS) profile" evidence="6">
    <location>
        <begin position="9"/>
        <end position="455"/>
    </location>
</feature>
<keyword evidence="2 5" id="KW-0812">Transmembrane</keyword>
<name>A0A8T3VSB8_9EURY</name>
<dbReference type="PRINTS" id="PR01036">
    <property type="entry name" value="TCRTETB"/>
</dbReference>
<evidence type="ECO:0000256" key="2">
    <source>
        <dbReference type="ARBA" id="ARBA00022692"/>
    </source>
</evidence>
<reference evidence="7" key="1">
    <citation type="submission" date="2019-04" db="EMBL/GenBank/DDBJ databases">
        <title>Evolution of Biomass-Degrading Anaerobic Consortia Revealed by Metagenomics.</title>
        <authorList>
            <person name="Peng X."/>
        </authorList>
    </citation>
    <scope>NUCLEOTIDE SEQUENCE</scope>
    <source>
        <strain evidence="7">SIG13</strain>
    </source>
</reference>
<dbReference type="PANTHER" id="PTHR42718:SF24">
    <property type="entry name" value="MAJOR FACILITATOR SUPERFAMILY (MFS) PROFILE DOMAIN-CONTAINING PROTEIN"/>
    <property type="match status" value="1"/>
</dbReference>
<feature type="transmembrane region" description="Helical" evidence="5">
    <location>
        <begin position="328"/>
        <end position="346"/>
    </location>
</feature>
<feature type="transmembrane region" description="Helical" evidence="5">
    <location>
        <begin position="162"/>
        <end position="183"/>
    </location>
</feature>
<comment type="caution">
    <text evidence="7">The sequence shown here is derived from an EMBL/GenBank/DDBJ whole genome shotgun (WGS) entry which is preliminary data.</text>
</comment>
<dbReference type="PANTHER" id="PTHR42718">
    <property type="entry name" value="MAJOR FACILITATOR SUPERFAMILY MULTIDRUG TRANSPORTER MFSC"/>
    <property type="match status" value="1"/>
</dbReference>
<dbReference type="GO" id="GO:0016020">
    <property type="term" value="C:membrane"/>
    <property type="evidence" value="ECO:0007669"/>
    <property type="project" value="UniProtKB-SubCell"/>
</dbReference>
<evidence type="ECO:0000256" key="5">
    <source>
        <dbReference type="SAM" id="Phobius"/>
    </source>
</evidence>
<proteinExistence type="predicted"/>
<dbReference type="InterPro" id="IPR020846">
    <property type="entry name" value="MFS_dom"/>
</dbReference>
<feature type="transmembrane region" description="Helical" evidence="5">
    <location>
        <begin position="423"/>
        <end position="451"/>
    </location>
</feature>
<feature type="transmembrane region" description="Helical" evidence="5">
    <location>
        <begin position="195"/>
        <end position="217"/>
    </location>
</feature>
<evidence type="ECO:0000313" key="7">
    <source>
        <dbReference type="EMBL" id="MBE6511308.1"/>
    </source>
</evidence>
<feature type="transmembrane region" description="Helical" evidence="5">
    <location>
        <begin position="398"/>
        <end position="417"/>
    </location>
</feature>
<evidence type="ECO:0000256" key="4">
    <source>
        <dbReference type="ARBA" id="ARBA00023136"/>
    </source>
</evidence>
<feature type="transmembrane region" description="Helical" evidence="5">
    <location>
        <begin position="74"/>
        <end position="94"/>
    </location>
</feature>
<feature type="transmembrane region" description="Helical" evidence="5">
    <location>
        <begin position="352"/>
        <end position="378"/>
    </location>
</feature>
<feature type="transmembrane region" description="Helical" evidence="5">
    <location>
        <begin position="261"/>
        <end position="287"/>
    </location>
</feature>
<evidence type="ECO:0000313" key="8">
    <source>
        <dbReference type="Proteomes" id="UP000713479"/>
    </source>
</evidence>
<evidence type="ECO:0000259" key="6">
    <source>
        <dbReference type="PROSITE" id="PS50850"/>
    </source>
</evidence>
<accession>A0A8T3VSB8</accession>
<dbReference type="AlphaFoldDB" id="A0A8T3VSB8"/>
<dbReference type="InterPro" id="IPR011701">
    <property type="entry name" value="MFS"/>
</dbReference>
<protein>
    <submittedName>
        <fullName evidence="7">Multidrug efflux MFS transporter</fullName>
    </submittedName>
</protein>
<organism evidence="7 8">
    <name type="scientific">Methanobrevibacter millerae</name>
    <dbReference type="NCBI Taxonomy" id="230361"/>
    <lineage>
        <taxon>Archaea</taxon>
        <taxon>Methanobacteriati</taxon>
        <taxon>Methanobacteriota</taxon>
        <taxon>Methanomada group</taxon>
        <taxon>Methanobacteria</taxon>
        <taxon>Methanobacteriales</taxon>
        <taxon>Methanobacteriaceae</taxon>
        <taxon>Methanobrevibacter</taxon>
    </lineage>
</organism>
<dbReference type="PROSITE" id="PS50850">
    <property type="entry name" value="MFS"/>
    <property type="match status" value="1"/>
</dbReference>